<keyword evidence="2 4" id="KW-0831">Ubiquinone biosynthesis</keyword>
<comment type="caution">
    <text evidence="4">Lacks conserved residue(s) required for the propagation of feature annotation.</text>
</comment>
<dbReference type="HAMAP" id="MF_01632">
    <property type="entry name" value="UbiC"/>
    <property type="match status" value="1"/>
</dbReference>
<evidence type="ECO:0000313" key="6">
    <source>
        <dbReference type="Proteomes" id="UP000285378"/>
    </source>
</evidence>
<dbReference type="GO" id="GO:0008813">
    <property type="term" value="F:chorismate lyase activity"/>
    <property type="evidence" value="ECO:0007669"/>
    <property type="project" value="UniProtKB-UniRule"/>
</dbReference>
<proteinExistence type="inferred from homology"/>
<dbReference type="OrthoDB" id="9789493at2"/>
<feature type="binding site" evidence="4">
    <location>
        <position position="166"/>
    </location>
    <ligand>
        <name>substrate</name>
    </ligand>
</feature>
<keyword evidence="3 4" id="KW-0456">Lyase</keyword>
<keyword evidence="4 5" id="KW-0670">Pyruvate</keyword>
<dbReference type="UniPathway" id="UPA00232"/>
<dbReference type="GO" id="GO:0005829">
    <property type="term" value="C:cytosol"/>
    <property type="evidence" value="ECO:0007669"/>
    <property type="project" value="TreeGrafter"/>
</dbReference>
<comment type="catalytic activity">
    <reaction evidence="4">
        <text>chorismate = 4-hydroxybenzoate + pyruvate</text>
        <dbReference type="Rhea" id="RHEA:16505"/>
        <dbReference type="ChEBI" id="CHEBI:15361"/>
        <dbReference type="ChEBI" id="CHEBI:17879"/>
        <dbReference type="ChEBI" id="CHEBI:29748"/>
        <dbReference type="EC" id="4.1.3.40"/>
    </reaction>
</comment>
<dbReference type="EC" id="4.1.3.40" evidence="4"/>
<evidence type="ECO:0000256" key="4">
    <source>
        <dbReference type="HAMAP-Rule" id="MF_01632"/>
    </source>
</evidence>
<dbReference type="Gene3D" id="3.40.1410.10">
    <property type="entry name" value="Chorismate lyase-like"/>
    <property type="match status" value="1"/>
</dbReference>
<dbReference type="RefSeq" id="WP_123451456.1">
    <property type="nucleotide sequence ID" value="NZ_MOBX01000014.1"/>
</dbReference>
<comment type="subcellular location">
    <subcellularLocation>
        <location evidence="4">Cytoplasm</location>
    </subcellularLocation>
</comment>
<feature type="binding site" evidence="4">
    <location>
        <position position="70"/>
    </location>
    <ligand>
        <name>substrate</name>
    </ligand>
</feature>
<comment type="function">
    <text evidence="4">Removes the pyruvyl group from chorismate, with concomitant aromatization of the ring, to provide 4-hydroxybenzoate (4HB) for the ubiquinone pathway.</text>
</comment>
<comment type="pathway">
    <text evidence="4">Cofactor biosynthesis; ubiquinone biosynthesis.</text>
</comment>
<dbReference type="GO" id="GO:0006744">
    <property type="term" value="P:ubiquinone biosynthetic process"/>
    <property type="evidence" value="ECO:0007669"/>
    <property type="project" value="UniProtKB-UniRule"/>
</dbReference>
<dbReference type="PANTHER" id="PTHR38683">
    <property type="entry name" value="CHORISMATE PYRUVATE-LYASE"/>
    <property type="match status" value="1"/>
</dbReference>
<dbReference type="InterPro" id="IPR028978">
    <property type="entry name" value="Chorismate_lyase_/UTRA_dom_sf"/>
</dbReference>
<dbReference type="EMBL" id="MOBX01000014">
    <property type="protein sequence ID" value="RON79085.1"/>
    <property type="molecule type" value="Genomic_DNA"/>
</dbReference>
<keyword evidence="1 4" id="KW-0963">Cytoplasm</keyword>
<dbReference type="InterPro" id="IPR007440">
    <property type="entry name" value="Chorismate--pyruvate_lyase"/>
</dbReference>
<comment type="similarity">
    <text evidence="4">Belongs to the UbiC family.</text>
</comment>
<dbReference type="GO" id="GO:0042866">
    <property type="term" value="P:pyruvate biosynthetic process"/>
    <property type="evidence" value="ECO:0007669"/>
    <property type="project" value="UniProtKB-UniRule"/>
</dbReference>
<gene>
    <name evidence="4" type="primary">ubiC</name>
    <name evidence="5" type="ORF">BK670_16340</name>
</gene>
<dbReference type="PANTHER" id="PTHR38683:SF1">
    <property type="entry name" value="CHORISMATE PYRUVATE-LYASE"/>
    <property type="match status" value="1"/>
</dbReference>
<organism evidence="5 6">
    <name type="scientific">Pseudomonas fluorescens</name>
    <dbReference type="NCBI Taxonomy" id="294"/>
    <lineage>
        <taxon>Bacteria</taxon>
        <taxon>Pseudomonadati</taxon>
        <taxon>Pseudomonadota</taxon>
        <taxon>Gammaproteobacteria</taxon>
        <taxon>Pseudomonadales</taxon>
        <taxon>Pseudomonadaceae</taxon>
        <taxon>Pseudomonas</taxon>
    </lineage>
</organism>
<name>A0A423M8H3_PSEFL</name>
<evidence type="ECO:0000313" key="5">
    <source>
        <dbReference type="EMBL" id="RON79085.1"/>
    </source>
</evidence>
<sequence>MDTSHYWSSRPLAQLTEPEHHWLFLPGALTPRLKAMGAYSIEVVEQSKGMLNLDEAQALNVPAASTGWVREVVMRLDGEACVTARSLTSMPALNGDWAELNDYGGRPLAEILYASEQTLREPFQCALLSPGVPLATLSHRFAPQAKRLLARRSRFTRNGSALLVSECFLPAFWARIEYASGLKSAS</sequence>
<evidence type="ECO:0000256" key="1">
    <source>
        <dbReference type="ARBA" id="ARBA00022490"/>
    </source>
</evidence>
<dbReference type="SUPFAM" id="SSF64288">
    <property type="entry name" value="Chorismate lyase-like"/>
    <property type="match status" value="1"/>
</dbReference>
<reference evidence="5 6" key="1">
    <citation type="submission" date="2016-10" db="EMBL/GenBank/DDBJ databases">
        <title>Comparative genome analysis of multiple Pseudomonas spp. focuses on biocontrol and plant growth promoting traits.</title>
        <authorList>
            <person name="Tao X.-Y."/>
            <person name="Taylor C.G."/>
        </authorList>
    </citation>
    <scope>NUCLEOTIDE SEQUENCE [LARGE SCALE GENOMIC DNA]</scope>
    <source>
        <strain evidence="5 6">28B5</strain>
    </source>
</reference>
<dbReference type="Pfam" id="PF04345">
    <property type="entry name" value="Chor_lyase"/>
    <property type="match status" value="1"/>
</dbReference>
<evidence type="ECO:0000256" key="2">
    <source>
        <dbReference type="ARBA" id="ARBA00022688"/>
    </source>
</evidence>
<evidence type="ECO:0000256" key="3">
    <source>
        <dbReference type="ARBA" id="ARBA00023239"/>
    </source>
</evidence>
<comment type="caution">
    <text evidence="5">The sequence shown here is derived from an EMBL/GenBank/DDBJ whole genome shotgun (WGS) entry which is preliminary data.</text>
</comment>
<accession>A0A423M8H3</accession>
<dbReference type="Proteomes" id="UP000285378">
    <property type="component" value="Unassembled WGS sequence"/>
</dbReference>
<dbReference type="AlphaFoldDB" id="A0A423M8H3"/>
<protein>
    <recommendedName>
        <fullName evidence="4">Probable chorismate pyruvate-lyase</fullName>
        <shortName evidence="4">CL</shortName>
        <shortName evidence="4">CPL</shortName>
        <ecNumber evidence="4">4.1.3.40</ecNumber>
    </recommendedName>
</protein>
<feature type="binding site" evidence="4">
    <location>
        <position position="108"/>
    </location>
    <ligand>
        <name>substrate</name>
    </ligand>
</feature>